<feature type="transmembrane region" description="Helical" evidence="1">
    <location>
        <begin position="246"/>
        <end position="265"/>
    </location>
</feature>
<evidence type="ECO:0000313" key="5">
    <source>
        <dbReference type="Proteomes" id="UP000241936"/>
    </source>
</evidence>
<feature type="transmembrane region" description="Helical" evidence="1">
    <location>
        <begin position="139"/>
        <end position="158"/>
    </location>
</feature>
<feature type="transmembrane region" description="Helical" evidence="1">
    <location>
        <begin position="224"/>
        <end position="240"/>
    </location>
</feature>
<dbReference type="RefSeq" id="WP_107322164.1">
    <property type="nucleotide sequence ID" value="NZ_CP024081.1"/>
</dbReference>
<feature type="transmembrane region" description="Helical" evidence="1">
    <location>
        <begin position="277"/>
        <end position="301"/>
    </location>
</feature>
<proteinExistence type="predicted"/>
<feature type="transmembrane region" description="Helical" evidence="1">
    <location>
        <begin position="346"/>
        <end position="364"/>
    </location>
</feature>
<keyword evidence="1" id="KW-1133">Transmembrane helix</keyword>
<protein>
    <recommendedName>
        <fullName evidence="6">Acyltransferase</fullName>
    </recommendedName>
</protein>
<feature type="domain" description="Acyltransferase 3" evidence="2">
    <location>
        <begin position="11"/>
        <end position="327"/>
    </location>
</feature>
<feature type="domain" description="SGNH" evidence="3">
    <location>
        <begin position="404"/>
        <end position="628"/>
    </location>
</feature>
<dbReference type="Pfam" id="PF01757">
    <property type="entry name" value="Acyl_transf_3"/>
    <property type="match status" value="1"/>
</dbReference>
<organism evidence="4 5">
    <name type="scientific">Pseudomonas rhizophila</name>
    <dbReference type="NCBI Taxonomy" id="2045200"/>
    <lineage>
        <taxon>Bacteria</taxon>
        <taxon>Pseudomonadati</taxon>
        <taxon>Pseudomonadota</taxon>
        <taxon>Gammaproteobacteria</taxon>
        <taxon>Pseudomonadales</taxon>
        <taxon>Pseudomonadaceae</taxon>
        <taxon>Pseudomonas</taxon>
    </lineage>
</organism>
<dbReference type="Proteomes" id="UP000241936">
    <property type="component" value="Chromosome"/>
</dbReference>
<evidence type="ECO:0000259" key="2">
    <source>
        <dbReference type="Pfam" id="PF01757"/>
    </source>
</evidence>
<feature type="transmembrane region" description="Helical" evidence="1">
    <location>
        <begin position="12"/>
        <end position="28"/>
    </location>
</feature>
<dbReference type="PANTHER" id="PTHR23028">
    <property type="entry name" value="ACETYLTRANSFERASE"/>
    <property type="match status" value="1"/>
</dbReference>
<name>A0ABM6UF42_9PSED</name>
<evidence type="ECO:0000256" key="1">
    <source>
        <dbReference type="SAM" id="Phobius"/>
    </source>
</evidence>
<evidence type="ECO:0000259" key="3">
    <source>
        <dbReference type="Pfam" id="PF19040"/>
    </source>
</evidence>
<feature type="transmembrane region" description="Helical" evidence="1">
    <location>
        <begin position="313"/>
        <end position="334"/>
    </location>
</feature>
<gene>
    <name evidence="4" type="ORF">CRX69_13095</name>
</gene>
<feature type="transmembrane region" description="Helical" evidence="1">
    <location>
        <begin position="74"/>
        <end position="95"/>
    </location>
</feature>
<keyword evidence="1" id="KW-0472">Membrane</keyword>
<dbReference type="InterPro" id="IPR002656">
    <property type="entry name" value="Acyl_transf_3_dom"/>
</dbReference>
<evidence type="ECO:0008006" key="6">
    <source>
        <dbReference type="Google" id="ProtNLM"/>
    </source>
</evidence>
<sequence length="640" mass="70581">MHSKNTNYRPDIDGLRALAVILVLLFHFDLGVPGGFVGVDVFFVISGYLITEVIRNAIGAGRFSFFDFYARRLLRLHPALVVTVGGAMGAGYVLMDPAAFIGLADSAKYAIFSASNFYFWLNQGYFDAAAQTQPLLHTWSLAAEWQFYVVWPFILWAALKVSDKFLALLLAVMTVGSLAASQIMLGYDSSAAYFMMPFRVFELSIGALLVFVSKRRLDSNIESVIAGLGIVLIVFSAFFLDSSSPFPGLRALIPCLGAAVFIYAGRSATGALLRTRTMVAIGLISYSVYLVHWPIVVFYKYYVFRLITLPEKLVLLAASILVGAILYLSVERLFMGKWKYMKPIGLTAVAASVATLAFGSVLVIERSGITSRIPAEYLKFAADPVNFHTKNYGGYGYSLEPILGDATGRQVGIMAGDSYALQYARGIDNELKGRGLAVSGVFRHGCILSKEYTRILNNVPRQDCKDTYAKALSKLEGNNLPFILAQSWGGYSNKIADHEGKNIERDGKREYSEVIEDILLRARTDIGDRPFFIVGSQPFLYEKVDVASCLLRPRYVVQGCEALLKFSLEESSSFQINKTLKKFASMHPNTFYIDTASALCRDGVCETVRDGKILYSDATHLSLEGSLISAKPMLDIILSM</sequence>
<feature type="transmembrane region" description="Helical" evidence="1">
    <location>
        <begin position="165"/>
        <end position="185"/>
    </location>
</feature>
<feature type="transmembrane region" description="Helical" evidence="1">
    <location>
        <begin position="191"/>
        <end position="212"/>
    </location>
</feature>
<accession>A0ABM6UF42</accession>
<dbReference type="EMBL" id="CP024081">
    <property type="protein sequence ID" value="AVU76092.1"/>
    <property type="molecule type" value="Genomic_DNA"/>
</dbReference>
<reference evidence="4 5" key="1">
    <citation type="journal article" date="2018" name="Front. Microbiol.">
        <title>Pseudomonas rhizophila S211, a New Plant Growth-Promoting Rhizobacterium with Potential in Pesticide-Bioremediation.</title>
        <authorList>
            <person name="Hassen W."/>
            <person name="Neifar M."/>
            <person name="Cherif H."/>
            <person name="Najjari A."/>
            <person name="Chouchane H."/>
            <person name="Driouich R.C."/>
            <person name="Salah A."/>
            <person name="Naili F."/>
            <person name="Mosbah A."/>
            <person name="Souissi Y."/>
            <person name="Raddadi N."/>
            <person name="Ouzari H.I."/>
            <person name="Fava F."/>
            <person name="Cherif A."/>
        </authorList>
    </citation>
    <scope>NUCLEOTIDE SEQUENCE [LARGE SCALE GENOMIC DNA]</scope>
    <source>
        <strain evidence="4 5">S211</strain>
    </source>
</reference>
<evidence type="ECO:0000313" key="4">
    <source>
        <dbReference type="EMBL" id="AVU76092.1"/>
    </source>
</evidence>
<keyword evidence="1" id="KW-0812">Transmembrane</keyword>
<dbReference type="PANTHER" id="PTHR23028:SF53">
    <property type="entry name" value="ACYL_TRANSF_3 DOMAIN-CONTAINING PROTEIN"/>
    <property type="match status" value="1"/>
</dbReference>
<dbReference type="InterPro" id="IPR050879">
    <property type="entry name" value="Acyltransferase_3"/>
</dbReference>
<keyword evidence="5" id="KW-1185">Reference proteome</keyword>
<dbReference type="InterPro" id="IPR043968">
    <property type="entry name" value="SGNH"/>
</dbReference>
<dbReference type="Pfam" id="PF19040">
    <property type="entry name" value="SGNH"/>
    <property type="match status" value="1"/>
</dbReference>